<feature type="compositionally biased region" description="Basic residues" evidence="1">
    <location>
        <begin position="47"/>
        <end position="64"/>
    </location>
</feature>
<evidence type="ECO:0000256" key="1">
    <source>
        <dbReference type="SAM" id="MobiDB-lite"/>
    </source>
</evidence>
<feature type="region of interest" description="Disordered" evidence="1">
    <location>
        <begin position="1"/>
        <end position="100"/>
    </location>
</feature>
<feature type="region of interest" description="Disordered" evidence="1">
    <location>
        <begin position="147"/>
        <end position="183"/>
    </location>
</feature>
<dbReference type="PANTHER" id="PTHR33828">
    <property type="entry name" value="OS05G0596200 PROTEIN"/>
    <property type="match status" value="1"/>
</dbReference>
<keyword evidence="3" id="KW-1185">Reference proteome</keyword>
<reference evidence="2 3" key="1">
    <citation type="submission" date="2024-03" db="EMBL/GenBank/DDBJ databases">
        <title>Complete genome sequence of the green alga Chloropicon roscoffensis RCC1871.</title>
        <authorList>
            <person name="Lemieux C."/>
            <person name="Pombert J.-F."/>
            <person name="Otis C."/>
            <person name="Turmel M."/>
        </authorList>
    </citation>
    <scope>NUCLEOTIDE SEQUENCE [LARGE SCALE GENOMIC DNA]</scope>
    <source>
        <strain evidence="2 3">RCC1871</strain>
    </source>
</reference>
<proteinExistence type="predicted"/>
<name>A0AAX4PD90_9CHLO</name>
<feature type="compositionally biased region" description="Low complexity" evidence="1">
    <location>
        <begin position="157"/>
        <end position="166"/>
    </location>
</feature>
<gene>
    <name evidence="2" type="ORF">HKI87_08g55700</name>
</gene>
<dbReference type="Proteomes" id="UP001472866">
    <property type="component" value="Chromosome 08"/>
</dbReference>
<dbReference type="EMBL" id="CP151508">
    <property type="protein sequence ID" value="WZN64016.1"/>
    <property type="molecule type" value="Genomic_DNA"/>
</dbReference>
<dbReference type="PANTHER" id="PTHR33828:SF2">
    <property type="entry name" value="NUCLEOLIN"/>
    <property type="match status" value="1"/>
</dbReference>
<sequence>MAVLESESESDDIPLARQIPKAAAAAAAPAPAVKREEDTVVNQAKAKGTKKVKTTSKPVGAKKKVKEEEENGNGTAKLAAKRPKYEMPGQTRPTPDSTDPLVKFYSSLHEQSKGGSAMAAKWLMQHGMLPLAEATKLANSIAMAKKRSAVKVEGTRAKGTAKAKASAPKRRKKGDVAFDDGGL</sequence>
<evidence type="ECO:0000313" key="3">
    <source>
        <dbReference type="Proteomes" id="UP001472866"/>
    </source>
</evidence>
<accession>A0AAX4PD90</accession>
<feature type="compositionally biased region" description="Acidic residues" evidence="1">
    <location>
        <begin position="1"/>
        <end position="12"/>
    </location>
</feature>
<evidence type="ECO:0000313" key="2">
    <source>
        <dbReference type="EMBL" id="WZN64016.1"/>
    </source>
</evidence>
<organism evidence="2 3">
    <name type="scientific">Chloropicon roscoffensis</name>
    <dbReference type="NCBI Taxonomy" id="1461544"/>
    <lineage>
        <taxon>Eukaryota</taxon>
        <taxon>Viridiplantae</taxon>
        <taxon>Chlorophyta</taxon>
        <taxon>Chloropicophyceae</taxon>
        <taxon>Chloropicales</taxon>
        <taxon>Chloropicaceae</taxon>
        <taxon>Chloropicon</taxon>
    </lineage>
</organism>
<protein>
    <submittedName>
        <fullName evidence="2">Uncharacterized protein</fullName>
    </submittedName>
</protein>
<dbReference type="AlphaFoldDB" id="A0AAX4PD90"/>
<feature type="compositionally biased region" description="Low complexity" evidence="1">
    <location>
        <begin position="22"/>
        <end position="32"/>
    </location>
</feature>